<accession>A0A3B0RCW3</accession>
<sequence length="259" mass="29089">FRLAAQGHGERQPPKRNRERIETYFDPLPIWYMPFEEAEVDTKEYPLHALSQRPMHMYHSWGSQNAWLRQITSQNKLHIHSETAQELGIVDEDWVWIESRHGRVKGQVKLITGVNPQTVWTWNAIGKRKGAWGLDKNAPESNQGFLLNHIISEVLAPNKAGDTFSNSDPVTGQAAWFDLRVKISKCSAEEAGFTEPMFEAFAHIPAADKPVLRYGAELTGTHKGKAVPSTTWIGNRHENASNISGIKDGKGNRTKGGKS</sequence>
<evidence type="ECO:0000256" key="5">
    <source>
        <dbReference type="ARBA" id="ARBA00023002"/>
    </source>
</evidence>
<comment type="cofactor">
    <cofactor evidence="1">
        <name>[4Fe-4S] cluster</name>
        <dbReference type="ChEBI" id="CHEBI:49883"/>
    </cofactor>
</comment>
<dbReference type="GO" id="GO:0051539">
    <property type="term" value="F:4 iron, 4 sulfur cluster binding"/>
    <property type="evidence" value="ECO:0007669"/>
    <property type="project" value="UniProtKB-KW"/>
</dbReference>
<gene>
    <name evidence="8" type="ORF">MNBD_ALPHA06-2091</name>
</gene>
<dbReference type="EMBL" id="UOEE01000099">
    <property type="protein sequence ID" value="VAV89982.1"/>
    <property type="molecule type" value="Genomic_DNA"/>
</dbReference>
<keyword evidence="4" id="KW-0004">4Fe-4S</keyword>
<evidence type="ECO:0000256" key="1">
    <source>
        <dbReference type="ARBA" id="ARBA00001966"/>
    </source>
</evidence>
<dbReference type="PANTHER" id="PTHR43598">
    <property type="entry name" value="TUNGSTEN-CONTAINING FORMYLMETHANOFURAN DEHYDROGENASE 2 SUBUNIT B"/>
    <property type="match status" value="1"/>
</dbReference>
<evidence type="ECO:0000256" key="2">
    <source>
        <dbReference type="ARBA" id="ARBA00004196"/>
    </source>
</evidence>
<dbReference type="CDD" id="cd02783">
    <property type="entry name" value="MopB_CT_2"/>
    <property type="match status" value="1"/>
</dbReference>
<dbReference type="PANTHER" id="PTHR43598:SF5">
    <property type="entry name" value="DMSO REDUCTASE CHAIN A"/>
    <property type="match status" value="1"/>
</dbReference>
<comment type="subcellular location">
    <subcellularLocation>
        <location evidence="2">Cell envelope</location>
    </subcellularLocation>
</comment>
<reference evidence="8" key="1">
    <citation type="submission" date="2018-06" db="EMBL/GenBank/DDBJ databases">
        <authorList>
            <person name="Zhirakovskaya E."/>
        </authorList>
    </citation>
    <scope>NUCLEOTIDE SEQUENCE</scope>
</reference>
<dbReference type="GO" id="GO:0043546">
    <property type="term" value="F:molybdopterin cofactor binding"/>
    <property type="evidence" value="ECO:0007669"/>
    <property type="project" value="InterPro"/>
</dbReference>
<proteinExistence type="inferred from homology"/>
<dbReference type="GO" id="GO:0030313">
    <property type="term" value="C:cell envelope"/>
    <property type="evidence" value="ECO:0007669"/>
    <property type="project" value="UniProtKB-SubCell"/>
</dbReference>
<dbReference type="InterPro" id="IPR006657">
    <property type="entry name" value="MoPterin_dinucl-bd_dom"/>
</dbReference>
<name>A0A3B0RCW3_9ZZZZ</name>
<evidence type="ECO:0000256" key="6">
    <source>
        <dbReference type="SAM" id="MobiDB-lite"/>
    </source>
</evidence>
<comment type="similarity">
    <text evidence="3">Belongs to the prokaryotic molybdopterin-containing oxidoreductase family.</text>
</comment>
<dbReference type="InterPro" id="IPR009010">
    <property type="entry name" value="Asp_de-COase-like_dom_sf"/>
</dbReference>
<keyword evidence="4" id="KW-0408">Iron</keyword>
<dbReference type="AlphaFoldDB" id="A0A3B0RCW3"/>
<dbReference type="Gene3D" id="2.40.40.20">
    <property type="match status" value="1"/>
</dbReference>
<dbReference type="GO" id="GO:0016491">
    <property type="term" value="F:oxidoreductase activity"/>
    <property type="evidence" value="ECO:0007669"/>
    <property type="project" value="UniProtKB-KW"/>
</dbReference>
<dbReference type="EC" id="1.8.5.3" evidence="8"/>
<feature type="non-terminal residue" evidence="8">
    <location>
        <position position="1"/>
    </location>
</feature>
<evidence type="ECO:0000259" key="7">
    <source>
        <dbReference type="Pfam" id="PF01568"/>
    </source>
</evidence>
<protein>
    <submittedName>
        <fullName evidence="8">Anaerobic dimethyl sulfoxide reductase chain A, molybdopterin-binding domain</fullName>
        <ecNumber evidence="8">1.8.5.3</ecNumber>
    </submittedName>
</protein>
<evidence type="ECO:0000313" key="8">
    <source>
        <dbReference type="EMBL" id="VAV89982.1"/>
    </source>
</evidence>
<evidence type="ECO:0000256" key="4">
    <source>
        <dbReference type="ARBA" id="ARBA00022485"/>
    </source>
</evidence>
<dbReference type="Pfam" id="PF01568">
    <property type="entry name" value="Molydop_binding"/>
    <property type="match status" value="1"/>
</dbReference>
<keyword evidence="4" id="KW-0479">Metal-binding</keyword>
<keyword evidence="5 8" id="KW-0560">Oxidoreductase</keyword>
<keyword evidence="4" id="KW-0411">Iron-sulfur</keyword>
<feature type="region of interest" description="Disordered" evidence="6">
    <location>
        <begin position="227"/>
        <end position="259"/>
    </location>
</feature>
<evidence type="ECO:0000256" key="3">
    <source>
        <dbReference type="ARBA" id="ARBA00010312"/>
    </source>
</evidence>
<dbReference type="SUPFAM" id="SSF50692">
    <property type="entry name" value="ADC-like"/>
    <property type="match status" value="1"/>
</dbReference>
<organism evidence="8">
    <name type="scientific">hydrothermal vent metagenome</name>
    <dbReference type="NCBI Taxonomy" id="652676"/>
    <lineage>
        <taxon>unclassified sequences</taxon>
        <taxon>metagenomes</taxon>
        <taxon>ecological metagenomes</taxon>
    </lineage>
</organism>
<feature type="domain" description="Molybdopterin dinucleotide-binding" evidence="7">
    <location>
        <begin position="49"/>
        <end position="160"/>
    </location>
</feature>